<accession>A0ABY4WLW3</accession>
<keyword evidence="2" id="KW-1185">Reference proteome</keyword>
<sequence length="233" mass="26241">MRKTIWAALALIMLVSAGIGFAAGRQYSLSSYGFASHDGTTLSTPAWIVEDMSGRVAEDVRQLVTRDGIKLIPIGNQKETAQAQSELPPDLLASINLPDGQGLVVVYERKGSHYQAAFSKAESVYSYQLVADNQLVLTTNSPSADVDERTYHILHKTPEGYREVWNGLAHRQLRQKQRENHEVLDASVFLDAAQKSMIYFSLERSLDLTGVPIMEKSSYQLWRYNERTLRYEK</sequence>
<gene>
    <name evidence="1" type="ORF">NDK47_12420</name>
</gene>
<dbReference type="EMBL" id="CP098755">
    <property type="protein sequence ID" value="USG68028.1"/>
    <property type="molecule type" value="Genomic_DNA"/>
</dbReference>
<protein>
    <submittedName>
        <fullName evidence="1">Uncharacterized protein</fullName>
    </submittedName>
</protein>
<evidence type="ECO:0000313" key="2">
    <source>
        <dbReference type="Proteomes" id="UP001056500"/>
    </source>
</evidence>
<proteinExistence type="predicted"/>
<evidence type="ECO:0000313" key="1">
    <source>
        <dbReference type="EMBL" id="USG68028.1"/>
    </source>
</evidence>
<dbReference type="Proteomes" id="UP001056500">
    <property type="component" value="Chromosome"/>
</dbReference>
<reference evidence="1" key="1">
    <citation type="submission" date="2022-06" db="EMBL/GenBank/DDBJ databases">
        <title>Genome sequencing of Brevibacillus sp. BB3-R1.</title>
        <authorList>
            <person name="Heo J."/>
            <person name="Lee D."/>
            <person name="Won M."/>
            <person name="Han B.-H."/>
            <person name="Hong S.-B."/>
            <person name="Kwon S.-W."/>
        </authorList>
    </citation>
    <scope>NUCLEOTIDE SEQUENCE</scope>
    <source>
        <strain evidence="1">BB3-R1</strain>
    </source>
</reference>
<name>A0ABY4WLW3_9BACL</name>
<dbReference type="RefSeq" id="WP_251875286.1">
    <property type="nucleotide sequence ID" value="NZ_CP098755.1"/>
</dbReference>
<organism evidence="1 2">
    <name type="scientific">Brevibacillus ruminantium</name>
    <dbReference type="NCBI Taxonomy" id="2950604"/>
    <lineage>
        <taxon>Bacteria</taxon>
        <taxon>Bacillati</taxon>
        <taxon>Bacillota</taxon>
        <taxon>Bacilli</taxon>
        <taxon>Bacillales</taxon>
        <taxon>Paenibacillaceae</taxon>
        <taxon>Brevibacillus</taxon>
    </lineage>
</organism>